<dbReference type="AlphaFoldDB" id="A0A2S9QEK0"/>
<evidence type="ECO:0000313" key="4">
    <source>
        <dbReference type="EMBL" id="PRH87755.1"/>
    </source>
</evidence>
<comment type="caution">
    <text evidence="4">The sequence shown here is derived from an EMBL/GenBank/DDBJ whole genome shotgun (WGS) entry which is preliminary data.</text>
</comment>
<dbReference type="PANTHER" id="PTHR11748">
    <property type="entry name" value="D-LACTATE DEHYDROGENASE"/>
    <property type="match status" value="1"/>
</dbReference>
<dbReference type="PANTHER" id="PTHR11748:SF103">
    <property type="entry name" value="GLYCOLATE OXIDASE SUBUNIT GLCE"/>
    <property type="match status" value="1"/>
</dbReference>
<dbReference type="Gene3D" id="3.30.465.10">
    <property type="match status" value="1"/>
</dbReference>
<evidence type="ECO:0000256" key="1">
    <source>
        <dbReference type="ARBA" id="ARBA00022630"/>
    </source>
</evidence>
<dbReference type="Pfam" id="PF01565">
    <property type="entry name" value="FAD_binding_4"/>
    <property type="match status" value="1"/>
</dbReference>
<dbReference type="InterPro" id="IPR016166">
    <property type="entry name" value="FAD-bd_PCMH"/>
</dbReference>
<keyword evidence="5" id="KW-1185">Reference proteome</keyword>
<gene>
    <name evidence="4" type="ORF">C5L14_07460</name>
</gene>
<dbReference type="Proteomes" id="UP000237682">
    <property type="component" value="Unassembled WGS sequence"/>
</dbReference>
<dbReference type="InterPro" id="IPR016169">
    <property type="entry name" value="FAD-bd_PCMH_sub2"/>
</dbReference>
<dbReference type="EMBL" id="PUEJ01000003">
    <property type="protein sequence ID" value="PRH87755.1"/>
    <property type="molecule type" value="Genomic_DNA"/>
</dbReference>
<reference evidence="4 5" key="1">
    <citation type="submission" date="2018-02" db="EMBL/GenBank/DDBJ databases">
        <title>Whole genome sequencing of endophytic bacterium.</title>
        <authorList>
            <person name="Eedara R."/>
            <person name="Podile A.R."/>
        </authorList>
    </citation>
    <scope>NUCLEOTIDE SEQUENCE [LARGE SCALE GENOMIC DNA]</scope>
    <source>
        <strain evidence="4 5">RP1T</strain>
    </source>
</reference>
<dbReference type="InterPro" id="IPR036318">
    <property type="entry name" value="FAD-bd_PCMH-like_sf"/>
</dbReference>
<dbReference type="SUPFAM" id="SSF55103">
    <property type="entry name" value="FAD-linked oxidases, C-terminal domain"/>
    <property type="match status" value="1"/>
</dbReference>
<protein>
    <submittedName>
        <fullName evidence="4">Glycolate oxidase subunit GlcE</fullName>
    </submittedName>
</protein>
<evidence type="ECO:0000259" key="3">
    <source>
        <dbReference type="PROSITE" id="PS51387"/>
    </source>
</evidence>
<name>A0A2S9QEK0_9HYPH</name>
<keyword evidence="2" id="KW-0274">FAD</keyword>
<dbReference type="PROSITE" id="PS51387">
    <property type="entry name" value="FAD_PCMH"/>
    <property type="match status" value="1"/>
</dbReference>
<sequence>MTVFSPSSEAEMAGIVAEAFRNTIPLAVTGGGSKAGIGRPVSAATQLDTQNLTGITLYEPAEMVIGARAGTSLAELTATLDARGQMLPFEPGDWRRLLDTAPNEPTVGGLVAANLSGPRRIVAGACRDSLIGVRFVNGKGETIKNGGRVMKNVTGYDLTKLMAGSWGTLGILTEAIFKVLPKPEASASLVWQGLDDGQAVALMSSGLGSPFEVSAAAHVPADLASGTALTVLRLENFESSIAYRQERLGSLLKRFGDYAVLGQQDCRSFWFDIADVAPLAQQDGMIWRLSVAPSKAAALGASLRWLGEIRLFYDWGGGLIWLLAPETAEFAKAIVSATKAEGGHAMLIKASADFRAGSFHFGAQEGPLAALSARVKQAFDPANILNTGRLG</sequence>
<dbReference type="NCBIfam" id="NF008439">
    <property type="entry name" value="PRK11282.1"/>
    <property type="match status" value="1"/>
</dbReference>
<dbReference type="InterPro" id="IPR006094">
    <property type="entry name" value="Oxid_FAD_bind_N"/>
</dbReference>
<dbReference type="OrthoDB" id="9811557at2"/>
<accession>A0A2S9QEK0</accession>
<evidence type="ECO:0000313" key="5">
    <source>
        <dbReference type="Proteomes" id="UP000237682"/>
    </source>
</evidence>
<dbReference type="GO" id="GO:0071949">
    <property type="term" value="F:FAD binding"/>
    <property type="evidence" value="ECO:0007669"/>
    <property type="project" value="InterPro"/>
</dbReference>
<dbReference type="GO" id="GO:0003824">
    <property type="term" value="F:catalytic activity"/>
    <property type="evidence" value="ECO:0007669"/>
    <property type="project" value="InterPro"/>
</dbReference>
<dbReference type="RefSeq" id="WP_105861424.1">
    <property type="nucleotide sequence ID" value="NZ_PUEJ01000003.1"/>
</dbReference>
<dbReference type="SUPFAM" id="SSF56176">
    <property type="entry name" value="FAD-binding/transporter-associated domain-like"/>
    <property type="match status" value="1"/>
</dbReference>
<proteinExistence type="predicted"/>
<dbReference type="InterPro" id="IPR016164">
    <property type="entry name" value="FAD-linked_Oxase-like_C"/>
</dbReference>
<feature type="domain" description="FAD-binding PCMH-type" evidence="3">
    <location>
        <begin position="1"/>
        <end position="182"/>
    </location>
</feature>
<keyword evidence="1" id="KW-0285">Flavoprotein</keyword>
<evidence type="ECO:0000256" key="2">
    <source>
        <dbReference type="ARBA" id="ARBA00022827"/>
    </source>
</evidence>
<organism evidence="4 5">
    <name type="scientific">Labrys okinawensis</name>
    <dbReference type="NCBI Taxonomy" id="346911"/>
    <lineage>
        <taxon>Bacteria</taxon>
        <taxon>Pseudomonadati</taxon>
        <taxon>Pseudomonadota</taxon>
        <taxon>Alphaproteobacteria</taxon>
        <taxon>Hyphomicrobiales</taxon>
        <taxon>Xanthobacteraceae</taxon>
        <taxon>Labrys</taxon>
    </lineage>
</organism>